<sequence>MMVTFKSDGSVTIAYEVTGQGEPLILIHGINGNLEMFYHNVEELSKYYQVITYDLRGHGKSDRPLNYTMNDHIDDCFRLIIHLNIKRANILGFSLGAYIGLGFAINYPEYLHKLILVGGKGHGEVSSYARLMTKHRHEIKGLPKNEVLEKLKPYIYHNKDIVEEWLQNVSHYATMTPDEEAIASRSMANFDFRNSMEFIDKEVLLIVGEHDGLNPPFESEAIEQKVKRSHMLEFNKSGHAPLAEEYERFNDTVVRFLS</sequence>
<dbReference type="PRINTS" id="PR00111">
    <property type="entry name" value="ABHYDROLASE"/>
</dbReference>
<dbReference type="PANTHER" id="PTHR43798:SF31">
    <property type="entry name" value="AB HYDROLASE SUPERFAMILY PROTEIN YCLE"/>
    <property type="match status" value="1"/>
</dbReference>
<dbReference type="InterPro" id="IPR029058">
    <property type="entry name" value="AB_hydrolase_fold"/>
</dbReference>
<evidence type="ECO:0000256" key="1">
    <source>
        <dbReference type="ARBA" id="ARBA00022801"/>
    </source>
</evidence>
<evidence type="ECO:0000313" key="4">
    <source>
        <dbReference type="Proteomes" id="UP000294802"/>
    </source>
</evidence>
<dbReference type="GO" id="GO:0016787">
    <property type="term" value="F:hydrolase activity"/>
    <property type="evidence" value="ECO:0007669"/>
    <property type="project" value="UniProtKB-KW"/>
</dbReference>
<comment type="caution">
    <text evidence="3">The sequence shown here is derived from an EMBL/GenBank/DDBJ whole genome shotgun (WGS) entry which is preliminary data.</text>
</comment>
<organism evidence="3 4">
    <name type="scientific">Macrococcus lamae</name>
    <dbReference type="NCBI Taxonomy" id="198484"/>
    <lineage>
        <taxon>Bacteria</taxon>
        <taxon>Bacillati</taxon>
        <taxon>Bacillota</taxon>
        <taxon>Bacilli</taxon>
        <taxon>Bacillales</taxon>
        <taxon>Staphylococcaceae</taxon>
        <taxon>Macrococcus</taxon>
    </lineage>
</organism>
<dbReference type="EMBL" id="SCWB01000007">
    <property type="protein sequence ID" value="TDM11963.1"/>
    <property type="molecule type" value="Genomic_DNA"/>
</dbReference>
<feature type="domain" description="AB hydrolase-1" evidence="2">
    <location>
        <begin position="23"/>
        <end position="122"/>
    </location>
</feature>
<keyword evidence="1 3" id="KW-0378">Hydrolase</keyword>
<keyword evidence="4" id="KW-1185">Reference proteome</keyword>
<accession>A0A4R6BUI7</accession>
<dbReference type="PANTHER" id="PTHR43798">
    <property type="entry name" value="MONOACYLGLYCEROL LIPASE"/>
    <property type="match status" value="1"/>
</dbReference>
<proteinExistence type="predicted"/>
<dbReference type="AlphaFoldDB" id="A0A4R6BUI7"/>
<dbReference type="RefSeq" id="WP_133443613.1">
    <property type="nucleotide sequence ID" value="NZ_SCWB01000007.1"/>
</dbReference>
<dbReference type="OrthoDB" id="9805423at2"/>
<protein>
    <submittedName>
        <fullName evidence="3">Alpha/beta hydrolase</fullName>
    </submittedName>
</protein>
<dbReference type="InterPro" id="IPR050266">
    <property type="entry name" value="AB_hydrolase_sf"/>
</dbReference>
<dbReference type="Pfam" id="PF00561">
    <property type="entry name" value="Abhydrolase_1"/>
    <property type="match status" value="1"/>
</dbReference>
<evidence type="ECO:0000313" key="3">
    <source>
        <dbReference type="EMBL" id="TDM11963.1"/>
    </source>
</evidence>
<dbReference type="Gene3D" id="3.40.50.1820">
    <property type="entry name" value="alpha/beta hydrolase"/>
    <property type="match status" value="1"/>
</dbReference>
<name>A0A4R6BUI7_9STAP</name>
<reference evidence="3 4" key="1">
    <citation type="submission" date="2019-01" db="EMBL/GenBank/DDBJ databases">
        <title>Draft genome sequences of the type strains of six Macrococcus species.</title>
        <authorList>
            <person name="Mazhar S."/>
            <person name="Altermann E."/>
            <person name="Hill C."/>
            <person name="Mcauliffe O."/>
        </authorList>
    </citation>
    <scope>NUCLEOTIDE SEQUENCE [LARGE SCALE GENOMIC DNA]</scope>
    <source>
        <strain evidence="3 4">CCM4815</strain>
    </source>
</reference>
<dbReference type="SUPFAM" id="SSF53474">
    <property type="entry name" value="alpha/beta-Hydrolases"/>
    <property type="match status" value="1"/>
</dbReference>
<gene>
    <name evidence="3" type="ORF">ERX29_05060</name>
</gene>
<dbReference type="InterPro" id="IPR000073">
    <property type="entry name" value="AB_hydrolase_1"/>
</dbReference>
<dbReference type="Proteomes" id="UP000294802">
    <property type="component" value="Unassembled WGS sequence"/>
</dbReference>
<evidence type="ECO:0000259" key="2">
    <source>
        <dbReference type="Pfam" id="PF00561"/>
    </source>
</evidence>
<dbReference type="GO" id="GO:0016020">
    <property type="term" value="C:membrane"/>
    <property type="evidence" value="ECO:0007669"/>
    <property type="project" value="TreeGrafter"/>
</dbReference>